<evidence type="ECO:0000256" key="2">
    <source>
        <dbReference type="ARBA" id="ARBA00022741"/>
    </source>
</evidence>
<dbReference type="Pfam" id="PF07714">
    <property type="entry name" value="PK_Tyr_Ser-Thr"/>
    <property type="match status" value="1"/>
</dbReference>
<dbReference type="PROSITE" id="PS00108">
    <property type="entry name" value="PROTEIN_KINASE_ST"/>
    <property type="match status" value="1"/>
</dbReference>
<evidence type="ECO:0000256" key="3">
    <source>
        <dbReference type="ARBA" id="ARBA00022840"/>
    </source>
</evidence>
<evidence type="ECO:0000313" key="6">
    <source>
        <dbReference type="EMBL" id="KAJ7210904.1"/>
    </source>
</evidence>
<dbReference type="InterPro" id="IPR059179">
    <property type="entry name" value="MLKL-like_MCAfunc"/>
</dbReference>
<dbReference type="InterPro" id="IPR019734">
    <property type="entry name" value="TPR_rpt"/>
</dbReference>
<keyword evidence="1" id="KW-0418">Kinase</keyword>
<keyword evidence="1" id="KW-0723">Serine/threonine-protein kinase</keyword>
<evidence type="ECO:0000256" key="4">
    <source>
        <dbReference type="PROSITE-ProRule" id="PRU10141"/>
    </source>
</evidence>
<dbReference type="CDD" id="cd21037">
    <property type="entry name" value="MLKL_NTD"/>
    <property type="match status" value="1"/>
</dbReference>
<dbReference type="EMBL" id="JARJCW010000027">
    <property type="protein sequence ID" value="KAJ7210904.1"/>
    <property type="molecule type" value="Genomic_DNA"/>
</dbReference>
<dbReference type="Proteomes" id="UP001219525">
    <property type="component" value="Unassembled WGS sequence"/>
</dbReference>
<evidence type="ECO:0000259" key="5">
    <source>
        <dbReference type="PROSITE" id="PS50011"/>
    </source>
</evidence>
<dbReference type="InterPro" id="IPR011009">
    <property type="entry name" value="Kinase-like_dom_sf"/>
</dbReference>
<dbReference type="Pfam" id="PF13374">
    <property type="entry name" value="TPR_10"/>
    <property type="match status" value="4"/>
</dbReference>
<dbReference type="Pfam" id="PF13424">
    <property type="entry name" value="TPR_12"/>
    <property type="match status" value="3"/>
</dbReference>
<dbReference type="GO" id="GO:0004674">
    <property type="term" value="F:protein serine/threonine kinase activity"/>
    <property type="evidence" value="ECO:0007669"/>
    <property type="project" value="UniProtKB-KW"/>
</dbReference>
<evidence type="ECO:0000256" key="1">
    <source>
        <dbReference type="ARBA" id="ARBA00022527"/>
    </source>
</evidence>
<dbReference type="GO" id="GO:0007166">
    <property type="term" value="P:cell surface receptor signaling pathway"/>
    <property type="evidence" value="ECO:0007669"/>
    <property type="project" value="InterPro"/>
</dbReference>
<accession>A0AAD6VIX5</accession>
<dbReference type="PROSITE" id="PS50011">
    <property type="entry name" value="PROTEIN_KINASE_DOM"/>
    <property type="match status" value="1"/>
</dbReference>
<reference evidence="6" key="1">
    <citation type="submission" date="2023-03" db="EMBL/GenBank/DDBJ databases">
        <title>Massive genome expansion in bonnet fungi (Mycena s.s.) driven by repeated elements and novel gene families across ecological guilds.</title>
        <authorList>
            <consortium name="Lawrence Berkeley National Laboratory"/>
            <person name="Harder C.B."/>
            <person name="Miyauchi S."/>
            <person name="Viragh M."/>
            <person name="Kuo A."/>
            <person name="Thoen E."/>
            <person name="Andreopoulos B."/>
            <person name="Lu D."/>
            <person name="Skrede I."/>
            <person name="Drula E."/>
            <person name="Henrissat B."/>
            <person name="Morin E."/>
            <person name="Kohler A."/>
            <person name="Barry K."/>
            <person name="LaButti K."/>
            <person name="Morin E."/>
            <person name="Salamov A."/>
            <person name="Lipzen A."/>
            <person name="Mereny Z."/>
            <person name="Hegedus B."/>
            <person name="Baldrian P."/>
            <person name="Stursova M."/>
            <person name="Weitz H."/>
            <person name="Taylor A."/>
            <person name="Grigoriev I.V."/>
            <person name="Nagy L.G."/>
            <person name="Martin F."/>
            <person name="Kauserud H."/>
        </authorList>
    </citation>
    <scope>NUCLEOTIDE SEQUENCE</scope>
    <source>
        <strain evidence="6">9144</strain>
    </source>
</reference>
<organism evidence="6 7">
    <name type="scientific">Mycena pura</name>
    <dbReference type="NCBI Taxonomy" id="153505"/>
    <lineage>
        <taxon>Eukaryota</taxon>
        <taxon>Fungi</taxon>
        <taxon>Dikarya</taxon>
        <taxon>Basidiomycota</taxon>
        <taxon>Agaricomycotina</taxon>
        <taxon>Agaricomycetes</taxon>
        <taxon>Agaricomycetidae</taxon>
        <taxon>Agaricales</taxon>
        <taxon>Marasmiineae</taxon>
        <taxon>Mycenaceae</taxon>
        <taxon>Mycena</taxon>
    </lineage>
</organism>
<dbReference type="SUPFAM" id="SSF56112">
    <property type="entry name" value="Protein kinase-like (PK-like)"/>
    <property type="match status" value="1"/>
</dbReference>
<dbReference type="GO" id="GO:0005524">
    <property type="term" value="F:ATP binding"/>
    <property type="evidence" value="ECO:0007669"/>
    <property type="project" value="UniProtKB-UniRule"/>
</dbReference>
<evidence type="ECO:0000313" key="7">
    <source>
        <dbReference type="Proteomes" id="UP001219525"/>
    </source>
</evidence>
<name>A0AAD6VIX5_9AGAR</name>
<dbReference type="SMART" id="SM00220">
    <property type="entry name" value="S_TKc"/>
    <property type="match status" value="1"/>
</dbReference>
<dbReference type="Gene3D" id="1.25.40.10">
    <property type="entry name" value="Tetratricopeptide repeat domain"/>
    <property type="match status" value="3"/>
</dbReference>
<keyword evidence="2 4" id="KW-0547">Nucleotide-binding</keyword>
<proteinExistence type="predicted"/>
<feature type="binding site" evidence="4">
    <location>
        <position position="254"/>
    </location>
    <ligand>
        <name>ATP</name>
        <dbReference type="ChEBI" id="CHEBI:30616"/>
    </ligand>
</feature>
<dbReference type="Gene3D" id="3.30.200.20">
    <property type="entry name" value="Phosphorylase Kinase, domain 1"/>
    <property type="match status" value="1"/>
</dbReference>
<dbReference type="InterPro" id="IPR011990">
    <property type="entry name" value="TPR-like_helical_dom_sf"/>
</dbReference>
<dbReference type="PROSITE" id="PS00107">
    <property type="entry name" value="PROTEIN_KINASE_ATP"/>
    <property type="match status" value="1"/>
</dbReference>
<dbReference type="AlphaFoldDB" id="A0AAD6VIX5"/>
<keyword evidence="7" id="KW-1185">Reference proteome</keyword>
<dbReference type="PANTHER" id="PTHR46082">
    <property type="entry name" value="ATP/GTP-BINDING PROTEIN-RELATED"/>
    <property type="match status" value="1"/>
</dbReference>
<dbReference type="InterPro" id="IPR000719">
    <property type="entry name" value="Prot_kinase_dom"/>
</dbReference>
<keyword evidence="3 4" id="KW-0067">ATP-binding</keyword>
<dbReference type="Gene3D" id="1.10.510.10">
    <property type="entry name" value="Transferase(Phosphotransferase) domain 1"/>
    <property type="match status" value="1"/>
</dbReference>
<dbReference type="Gene3D" id="1.20.930.20">
    <property type="entry name" value="Adaptor protein Cbl, N-terminal domain"/>
    <property type="match status" value="1"/>
</dbReference>
<dbReference type="InterPro" id="IPR017441">
    <property type="entry name" value="Protein_kinase_ATP_BS"/>
</dbReference>
<protein>
    <recommendedName>
        <fullName evidence="5">Protein kinase domain-containing protein</fullName>
    </recommendedName>
</protein>
<dbReference type="InterPro" id="IPR001245">
    <property type="entry name" value="Ser-Thr/Tyr_kinase_cat_dom"/>
</dbReference>
<dbReference type="SUPFAM" id="SSF48452">
    <property type="entry name" value="TPR-like"/>
    <property type="match status" value="1"/>
</dbReference>
<dbReference type="SMART" id="SM00028">
    <property type="entry name" value="TPR"/>
    <property type="match status" value="10"/>
</dbReference>
<comment type="caution">
    <text evidence="6">The sequence shown here is derived from an EMBL/GenBank/DDBJ whole genome shotgun (WGS) entry which is preliminary data.</text>
</comment>
<keyword evidence="1" id="KW-0808">Transferase</keyword>
<dbReference type="PANTHER" id="PTHR46082:SF6">
    <property type="entry name" value="AAA+ ATPASE DOMAIN-CONTAINING PROTEIN-RELATED"/>
    <property type="match status" value="1"/>
</dbReference>
<gene>
    <name evidence="6" type="ORF">GGX14DRAFT_697463</name>
</gene>
<dbReference type="InterPro" id="IPR053137">
    <property type="entry name" value="NLR-like"/>
</dbReference>
<dbReference type="InterPro" id="IPR036537">
    <property type="entry name" value="Adaptor_Cbl_N_dom_sf"/>
</dbReference>
<sequence length="969" mass="110042">MFLEAALHAVLGEIPVPGLSSSFRLFTFIISSVQAVRESKKQLQVLAKGVGELLSTLNSEIRESRIVAENCVKPLADLKNLLRDIHRFVQKERDKSFLMSLFNKDQRIHQIESFYRRIGLIVSAFHISGLLSMQDMFRNNETARIEDTSMLNAQLKDLEKNQDDLRNVLEINHSNMLAMMVSLQRRLNAAPNNNQEQTFYSHTLQYLTSMSGRQVQLEDWMIASFDVDYGREVGVGGFGKVYRGTWNQTEVAIKVLHNVAGFTPSVALLRKEIDLWVTLRHPNILQFLGANTLDDRPFVVMPYIPYNARQFLDRHPTFDPVYILRDVSLALQYLHSRKICHGDLKGANILVESSGRALLCDFGLSRIKADATSHTAHTVNTIIPGSRNWMAPELLAGSLPKMPSDIYAFGMTLFELYSDEIPLVNIAHTDFIELVFRLGVRPDRPEIEDVPRLTDSLWTLAEKCWLQDPKARPIAGQIHALVVDIISVDSLGEALMNSRRVTEISNPSHNLPDNSVSEELFFGVVKERKQVLGMVNPDTMKSMHNRASTNANLGKWKEAQELFFEVVKKRKQVLGVDNPDTLTSMHNLACTYAKLGKLKEAEELFFEVVKKRKQVLGVDNPDTLTTMHYLACTCADLGKLKEAEELFFEVVKKQQRVLGMNDPDTLTSMYNLACTYDDLGKLKEAEELFFEVVMKQKQVWGMDNPNTMRSMHHLAAAYTNLGKWQEAEELFFEVVKKWKQVLGVGNPDTLASMHALACTYSNLGKLKEAEALFFEVVKKRKQVLGVDNPDTLASMHYLANTYNDLGKSKKAKELFFEVVKKRKQSLGVDNPDTLRSMHYLATAYANLGKSKEAKELLFEVVKKRKQVLGLDNPDTLKSMHYLACTYADLGKLKEAEELFFEVIMKQKQVLGMDNPDTLRSMHYLATTYNDLGKWQEAEELFFEVVKKRKQVLGVDNPDTLASIHALART</sequence>
<dbReference type="InterPro" id="IPR008271">
    <property type="entry name" value="Ser/Thr_kinase_AS"/>
</dbReference>
<feature type="domain" description="Protein kinase" evidence="5">
    <location>
        <begin position="227"/>
        <end position="482"/>
    </location>
</feature>